<dbReference type="EMBL" id="JBIAZU010000001">
    <property type="protein sequence ID" value="MFF5288807.1"/>
    <property type="molecule type" value="Genomic_DNA"/>
</dbReference>
<protein>
    <submittedName>
        <fullName evidence="3">M15 family metallopeptidase</fullName>
        <ecNumber evidence="3">3.4.-.-</ecNumber>
    </submittedName>
</protein>
<dbReference type="GO" id="GO:0016787">
    <property type="term" value="F:hydrolase activity"/>
    <property type="evidence" value="ECO:0007669"/>
    <property type="project" value="UniProtKB-KW"/>
</dbReference>
<keyword evidence="4" id="KW-1185">Reference proteome</keyword>
<dbReference type="InterPro" id="IPR003709">
    <property type="entry name" value="VanY-like_core_dom"/>
</dbReference>
<dbReference type="Proteomes" id="UP001602245">
    <property type="component" value="Unassembled WGS sequence"/>
</dbReference>
<organism evidence="3 4">
    <name type="scientific">Paractinoplanes globisporus</name>
    <dbReference type="NCBI Taxonomy" id="113565"/>
    <lineage>
        <taxon>Bacteria</taxon>
        <taxon>Bacillati</taxon>
        <taxon>Actinomycetota</taxon>
        <taxon>Actinomycetes</taxon>
        <taxon>Micromonosporales</taxon>
        <taxon>Micromonosporaceae</taxon>
        <taxon>Paractinoplanes</taxon>
    </lineage>
</organism>
<evidence type="ECO:0000259" key="2">
    <source>
        <dbReference type="Pfam" id="PF02557"/>
    </source>
</evidence>
<dbReference type="InterPro" id="IPR009045">
    <property type="entry name" value="Zn_M74/Hedgehog-like"/>
</dbReference>
<feature type="domain" description="D-alanyl-D-alanine carboxypeptidase-like core" evidence="2">
    <location>
        <begin position="210"/>
        <end position="324"/>
    </location>
</feature>
<dbReference type="Pfam" id="PF02557">
    <property type="entry name" value="VanY"/>
    <property type="match status" value="1"/>
</dbReference>
<evidence type="ECO:0000313" key="3">
    <source>
        <dbReference type="EMBL" id="MFF5288807.1"/>
    </source>
</evidence>
<dbReference type="PANTHER" id="PTHR34385:SF1">
    <property type="entry name" value="PEPTIDOGLYCAN L-ALANYL-D-GLUTAMATE ENDOPEPTIDASE CWLK"/>
    <property type="match status" value="1"/>
</dbReference>
<comment type="caution">
    <text evidence="3">The sequence shown here is derived from an EMBL/GenBank/DDBJ whole genome shotgun (WGS) entry which is preliminary data.</text>
</comment>
<gene>
    <name evidence="3" type="ORF">ACFY35_05175</name>
</gene>
<keyword evidence="1" id="KW-0732">Signal</keyword>
<dbReference type="PANTHER" id="PTHR34385">
    <property type="entry name" value="D-ALANYL-D-ALANINE CARBOXYPEPTIDASE"/>
    <property type="match status" value="1"/>
</dbReference>
<evidence type="ECO:0000256" key="1">
    <source>
        <dbReference type="SAM" id="SignalP"/>
    </source>
</evidence>
<feature type="signal peptide" evidence="1">
    <location>
        <begin position="1"/>
        <end position="27"/>
    </location>
</feature>
<keyword evidence="3" id="KW-0378">Hydrolase</keyword>
<name>A0ABW6W678_9ACTN</name>
<dbReference type="SUPFAM" id="SSF55166">
    <property type="entry name" value="Hedgehog/DD-peptidase"/>
    <property type="match status" value="1"/>
</dbReference>
<proteinExistence type="predicted"/>
<feature type="chain" id="PRO_5046127066" evidence="1">
    <location>
        <begin position="28"/>
        <end position="326"/>
    </location>
</feature>
<dbReference type="CDD" id="cd14814">
    <property type="entry name" value="Peptidase_M15"/>
    <property type="match status" value="1"/>
</dbReference>
<dbReference type="InterPro" id="IPR052179">
    <property type="entry name" value="DD-CPase-like"/>
</dbReference>
<dbReference type="EC" id="3.4.-.-" evidence="3"/>
<dbReference type="Gene3D" id="3.30.1380.10">
    <property type="match status" value="1"/>
</dbReference>
<dbReference type="RefSeq" id="WP_020509156.1">
    <property type="nucleotide sequence ID" value="NZ_JBIAZU010000001.1"/>
</dbReference>
<evidence type="ECO:0000313" key="4">
    <source>
        <dbReference type="Proteomes" id="UP001602245"/>
    </source>
</evidence>
<sequence>MRKFPAVAAAVLATVPFVGVTAQPASAAQPATAKTWSALMYNSLNPSPEAIKLRTMLPVMRRTVIDRRNALAQAVRAQGAAQAAVAAATSGTRLATKRYAAATVARDAAKKADRPKANATVKLRHTQLGQSVTALRVAQTGLRNTTAKATAANDAWHAATVAVRNAEQKIAASGYDPTAAAQAAKISAQVVTDTRAGFTIDDTTQIYGITINKTIAYAFQRMLDDAAHDGVPLSGGGFRTKERQIELRVINGCPDIWTAPASSCRVPTAIPGRSLHEIGLAIDLTYGGKTIGSRDGVAFKWLAANAARYGLVNLPSEPWHWSITGS</sequence>
<accession>A0ABW6W678</accession>
<reference evidence="3 4" key="1">
    <citation type="submission" date="2024-10" db="EMBL/GenBank/DDBJ databases">
        <title>The Natural Products Discovery Center: Release of the First 8490 Sequenced Strains for Exploring Actinobacteria Biosynthetic Diversity.</title>
        <authorList>
            <person name="Kalkreuter E."/>
            <person name="Kautsar S.A."/>
            <person name="Yang D."/>
            <person name="Bader C.D."/>
            <person name="Teijaro C.N."/>
            <person name="Fluegel L."/>
            <person name="Davis C.M."/>
            <person name="Simpson J.R."/>
            <person name="Lauterbach L."/>
            <person name="Steele A.D."/>
            <person name="Gui C."/>
            <person name="Meng S."/>
            <person name="Li G."/>
            <person name="Viehrig K."/>
            <person name="Ye F."/>
            <person name="Su P."/>
            <person name="Kiefer A.F."/>
            <person name="Nichols A."/>
            <person name="Cepeda A.J."/>
            <person name="Yan W."/>
            <person name="Fan B."/>
            <person name="Jiang Y."/>
            <person name="Adhikari A."/>
            <person name="Zheng C.-J."/>
            <person name="Schuster L."/>
            <person name="Cowan T.M."/>
            <person name="Smanski M.J."/>
            <person name="Chevrette M.G."/>
            <person name="De Carvalho L.P.S."/>
            <person name="Shen B."/>
        </authorList>
    </citation>
    <scope>NUCLEOTIDE SEQUENCE [LARGE SCALE GENOMIC DNA]</scope>
    <source>
        <strain evidence="3 4">NPDC000087</strain>
    </source>
</reference>